<organism evidence="7 8">
    <name type="scientific">Prauserella isguenensis</name>
    <dbReference type="NCBI Taxonomy" id="1470180"/>
    <lineage>
        <taxon>Bacteria</taxon>
        <taxon>Bacillati</taxon>
        <taxon>Actinomycetota</taxon>
        <taxon>Actinomycetes</taxon>
        <taxon>Pseudonocardiales</taxon>
        <taxon>Pseudonocardiaceae</taxon>
        <taxon>Prauserella</taxon>
    </lineage>
</organism>
<dbReference type="Pfam" id="PF13977">
    <property type="entry name" value="TetR_C_6"/>
    <property type="match status" value="1"/>
</dbReference>
<proteinExistence type="predicted"/>
<accession>A0A839S405</accession>
<dbReference type="InterPro" id="IPR036271">
    <property type="entry name" value="Tet_transcr_reg_TetR-rel_C_sf"/>
</dbReference>
<dbReference type="Proteomes" id="UP000550714">
    <property type="component" value="Unassembled WGS sequence"/>
</dbReference>
<protein>
    <submittedName>
        <fullName evidence="7">AcrR family transcriptional regulator</fullName>
    </submittedName>
</protein>
<dbReference type="EMBL" id="JACHWU010000004">
    <property type="protein sequence ID" value="MBB3052495.1"/>
    <property type="molecule type" value="Genomic_DNA"/>
</dbReference>
<keyword evidence="4" id="KW-0804">Transcription</keyword>
<reference evidence="7 8" key="1">
    <citation type="submission" date="2020-08" db="EMBL/GenBank/DDBJ databases">
        <title>Genomic Encyclopedia of Type Strains, Phase III (KMG-III): the genomes of soil and plant-associated and newly described type strains.</title>
        <authorList>
            <person name="Whitman W."/>
        </authorList>
    </citation>
    <scope>NUCLEOTIDE SEQUENCE [LARGE SCALE GENOMIC DNA]</scope>
    <source>
        <strain evidence="7 8">CECT 8577</strain>
    </source>
</reference>
<evidence type="ECO:0000256" key="2">
    <source>
        <dbReference type="ARBA" id="ARBA00023015"/>
    </source>
</evidence>
<dbReference type="Gene3D" id="1.10.357.10">
    <property type="entry name" value="Tetracycline Repressor, domain 2"/>
    <property type="match status" value="1"/>
</dbReference>
<dbReference type="InterPro" id="IPR001647">
    <property type="entry name" value="HTH_TetR"/>
</dbReference>
<dbReference type="InterPro" id="IPR050109">
    <property type="entry name" value="HTH-type_TetR-like_transc_reg"/>
</dbReference>
<evidence type="ECO:0000256" key="5">
    <source>
        <dbReference type="PROSITE-ProRule" id="PRU00335"/>
    </source>
</evidence>
<dbReference type="PANTHER" id="PTHR30055:SF234">
    <property type="entry name" value="HTH-TYPE TRANSCRIPTIONAL REGULATOR BETI"/>
    <property type="match status" value="1"/>
</dbReference>
<dbReference type="GO" id="GO:0000976">
    <property type="term" value="F:transcription cis-regulatory region binding"/>
    <property type="evidence" value="ECO:0007669"/>
    <property type="project" value="TreeGrafter"/>
</dbReference>
<dbReference type="InterPro" id="IPR039538">
    <property type="entry name" value="BetI_C"/>
</dbReference>
<keyword evidence="8" id="KW-1185">Reference proteome</keyword>
<feature type="domain" description="HTH tetR-type" evidence="6">
    <location>
        <begin position="10"/>
        <end position="70"/>
    </location>
</feature>
<evidence type="ECO:0000313" key="8">
    <source>
        <dbReference type="Proteomes" id="UP000550714"/>
    </source>
</evidence>
<evidence type="ECO:0000313" key="7">
    <source>
        <dbReference type="EMBL" id="MBB3052495.1"/>
    </source>
</evidence>
<dbReference type="RefSeq" id="WP_343054033.1">
    <property type="nucleotide sequence ID" value="NZ_JACHWU010000004.1"/>
</dbReference>
<sequence length="191" mass="20706">MALPKVVDHDERRRLIAEAVRRIAADRGLEAVSLGEVAAEAGISKGLVQHYFATKDEMLRYATSTLRTQVERRMTTGGPALRELLVALLPMEETARTDALVANAFVTRAMKDPEIGARFRDGYEELRKVVAGLVVAEQDAARVDAALDPEPEADLLLALVSGLGDAVLLGQRSPGQAEALIDRQLARLAPR</sequence>
<dbReference type="GO" id="GO:0003700">
    <property type="term" value="F:DNA-binding transcription factor activity"/>
    <property type="evidence" value="ECO:0007669"/>
    <property type="project" value="TreeGrafter"/>
</dbReference>
<dbReference type="PANTHER" id="PTHR30055">
    <property type="entry name" value="HTH-TYPE TRANSCRIPTIONAL REGULATOR RUTR"/>
    <property type="match status" value="1"/>
</dbReference>
<dbReference type="SUPFAM" id="SSF46689">
    <property type="entry name" value="Homeodomain-like"/>
    <property type="match status" value="1"/>
</dbReference>
<comment type="caution">
    <text evidence="7">The sequence shown here is derived from an EMBL/GenBank/DDBJ whole genome shotgun (WGS) entry which is preliminary data.</text>
</comment>
<evidence type="ECO:0000259" key="6">
    <source>
        <dbReference type="PROSITE" id="PS50977"/>
    </source>
</evidence>
<keyword evidence="2" id="KW-0805">Transcription regulation</keyword>
<feature type="DNA-binding region" description="H-T-H motif" evidence="5">
    <location>
        <begin position="33"/>
        <end position="52"/>
    </location>
</feature>
<evidence type="ECO:0000256" key="4">
    <source>
        <dbReference type="ARBA" id="ARBA00023163"/>
    </source>
</evidence>
<dbReference type="PROSITE" id="PS50977">
    <property type="entry name" value="HTH_TETR_2"/>
    <property type="match status" value="1"/>
</dbReference>
<keyword evidence="3 5" id="KW-0238">DNA-binding</keyword>
<name>A0A839S405_9PSEU</name>
<dbReference type="SUPFAM" id="SSF48498">
    <property type="entry name" value="Tetracyclin repressor-like, C-terminal domain"/>
    <property type="match status" value="1"/>
</dbReference>
<gene>
    <name evidence="7" type="ORF">FHS23_003529</name>
</gene>
<dbReference type="InterPro" id="IPR009057">
    <property type="entry name" value="Homeodomain-like_sf"/>
</dbReference>
<dbReference type="PRINTS" id="PR00455">
    <property type="entry name" value="HTHTETR"/>
</dbReference>
<evidence type="ECO:0000256" key="1">
    <source>
        <dbReference type="ARBA" id="ARBA00022491"/>
    </source>
</evidence>
<dbReference type="AlphaFoldDB" id="A0A839S405"/>
<dbReference type="Pfam" id="PF00440">
    <property type="entry name" value="TetR_N"/>
    <property type="match status" value="1"/>
</dbReference>
<evidence type="ECO:0000256" key="3">
    <source>
        <dbReference type="ARBA" id="ARBA00023125"/>
    </source>
</evidence>
<keyword evidence="1" id="KW-0678">Repressor</keyword>